<dbReference type="Proteomes" id="UP001596496">
    <property type="component" value="Unassembled WGS sequence"/>
</dbReference>
<proteinExistence type="inferred from homology"/>
<dbReference type="Gene3D" id="3.40.50.150">
    <property type="entry name" value="Vaccinia Virus protein VP39"/>
    <property type="match status" value="1"/>
</dbReference>
<evidence type="ECO:0000313" key="8">
    <source>
        <dbReference type="Proteomes" id="UP001596496"/>
    </source>
</evidence>
<comment type="caution">
    <text evidence="7">The sequence shown here is derived from an EMBL/GenBank/DDBJ whole genome shotgun (WGS) entry which is preliminary data.</text>
</comment>
<evidence type="ECO:0000256" key="3">
    <source>
        <dbReference type="ARBA" id="ARBA00022603"/>
    </source>
</evidence>
<dbReference type="Pfam" id="PF04072">
    <property type="entry name" value="LCM"/>
    <property type="match status" value="1"/>
</dbReference>
<evidence type="ECO:0000256" key="1">
    <source>
        <dbReference type="ARBA" id="ARBA00003907"/>
    </source>
</evidence>
<evidence type="ECO:0000256" key="5">
    <source>
        <dbReference type="ARBA" id="ARBA00022691"/>
    </source>
</evidence>
<evidence type="ECO:0000256" key="2">
    <source>
        <dbReference type="ARBA" id="ARBA00008138"/>
    </source>
</evidence>
<evidence type="ECO:0000256" key="4">
    <source>
        <dbReference type="ARBA" id="ARBA00022679"/>
    </source>
</evidence>
<comment type="function">
    <text evidence="1 6">Exhibits S-adenosyl-L-methionine-dependent methyltransferase activity.</text>
</comment>
<dbReference type="InterPro" id="IPR029063">
    <property type="entry name" value="SAM-dependent_MTases_sf"/>
</dbReference>
<dbReference type="InterPro" id="IPR011610">
    <property type="entry name" value="SAM_mthyl_Trfase_ML2640-like"/>
</dbReference>
<keyword evidence="5 6" id="KW-0949">S-adenosyl-L-methionine</keyword>
<dbReference type="PANTHER" id="PTHR43619:SF2">
    <property type="entry name" value="S-ADENOSYL-L-METHIONINE-DEPENDENT METHYLTRANSFERASES SUPERFAMILY PROTEIN"/>
    <property type="match status" value="1"/>
</dbReference>
<evidence type="ECO:0000256" key="6">
    <source>
        <dbReference type="RuleBase" id="RU362030"/>
    </source>
</evidence>
<evidence type="ECO:0000313" key="7">
    <source>
        <dbReference type="EMBL" id="MFC7387793.1"/>
    </source>
</evidence>
<dbReference type="EMBL" id="JBHTCG010000044">
    <property type="protein sequence ID" value="MFC7387793.1"/>
    <property type="molecule type" value="Genomic_DNA"/>
</dbReference>
<protein>
    <recommendedName>
        <fullName evidence="6">S-adenosyl-L-methionine-dependent methyltransferase</fullName>
        <ecNumber evidence="6">2.1.1.-</ecNumber>
    </recommendedName>
</protein>
<keyword evidence="8" id="KW-1185">Reference proteome</keyword>
<comment type="similarity">
    <text evidence="2 6">Belongs to the UPF0677 family.</text>
</comment>
<keyword evidence="3 6" id="KW-0489">Methyltransferase</keyword>
<dbReference type="PANTHER" id="PTHR43619">
    <property type="entry name" value="S-ADENOSYL-L-METHIONINE-DEPENDENT METHYLTRANSFERASE YKTD-RELATED"/>
    <property type="match status" value="1"/>
</dbReference>
<dbReference type="GO" id="GO:0032259">
    <property type="term" value="P:methylation"/>
    <property type="evidence" value="ECO:0007669"/>
    <property type="project" value="UniProtKB-KW"/>
</dbReference>
<dbReference type="NCBIfam" id="TIGR00027">
    <property type="entry name" value="mthyl_TIGR00027"/>
    <property type="match status" value="1"/>
</dbReference>
<organism evidence="7 8">
    <name type="scientific">Sphaerisporangium rhizosphaerae</name>
    <dbReference type="NCBI Taxonomy" id="2269375"/>
    <lineage>
        <taxon>Bacteria</taxon>
        <taxon>Bacillati</taxon>
        <taxon>Actinomycetota</taxon>
        <taxon>Actinomycetes</taxon>
        <taxon>Streptosporangiales</taxon>
        <taxon>Streptosporangiaceae</taxon>
        <taxon>Sphaerisporangium</taxon>
    </lineage>
</organism>
<name>A0ABW2PE23_9ACTN</name>
<reference evidence="8" key="1">
    <citation type="journal article" date="2019" name="Int. J. Syst. Evol. Microbiol.">
        <title>The Global Catalogue of Microorganisms (GCM) 10K type strain sequencing project: providing services to taxonomists for standard genome sequencing and annotation.</title>
        <authorList>
            <consortium name="The Broad Institute Genomics Platform"/>
            <consortium name="The Broad Institute Genome Sequencing Center for Infectious Disease"/>
            <person name="Wu L."/>
            <person name="Ma J."/>
        </authorList>
    </citation>
    <scope>NUCLEOTIDE SEQUENCE [LARGE SCALE GENOMIC DNA]</scope>
    <source>
        <strain evidence="8">CECT 7649</strain>
    </source>
</reference>
<dbReference type="EC" id="2.1.1.-" evidence="6"/>
<sequence>MTRENPLLTMIREVCALGRAELERPSTAEGDPDAGRALVQGLRAIGPDGEPSDISLSLALLAPRAAYFDQLVLHAIAAGVTQVVNLGAGYDDRALRLRHSGVRFFDLDLPGIVADKARRLQATGTDTGHLTLVAVDLHTDDVAEVLARAGHDAHWPTLFLAEHLALFLQPGDVASLLAGLFDRAAAGSTLAMTAEVHPADLDSDLVVSTVDDVMFGGAGPLHTIQSRDAWLALFAKTGWRVDNADDADEVAAVDHFHVTVADRPIQIQTQFLTATA</sequence>
<accession>A0ABW2PE23</accession>
<keyword evidence="4" id="KW-0808">Transferase</keyword>
<dbReference type="RefSeq" id="WP_380831665.1">
    <property type="nucleotide sequence ID" value="NZ_JBHTCG010000044.1"/>
</dbReference>
<dbReference type="SUPFAM" id="SSF53335">
    <property type="entry name" value="S-adenosyl-L-methionine-dependent methyltransferases"/>
    <property type="match status" value="1"/>
</dbReference>
<dbReference type="InterPro" id="IPR007213">
    <property type="entry name" value="Ppm1/Ppm2/Tcmp"/>
</dbReference>
<dbReference type="GO" id="GO:0008168">
    <property type="term" value="F:methyltransferase activity"/>
    <property type="evidence" value="ECO:0007669"/>
    <property type="project" value="UniProtKB-KW"/>
</dbReference>
<gene>
    <name evidence="7" type="ORF">ACFQSB_36685</name>
</gene>